<dbReference type="AlphaFoldDB" id="A9NSN7"/>
<protein>
    <submittedName>
        <fullName evidence="2">Uncharacterized protein</fullName>
    </submittedName>
</protein>
<dbReference type="InterPro" id="IPR038941">
    <property type="entry name" value="At4g14100-like"/>
</dbReference>
<organism evidence="2">
    <name type="scientific">Picea sitchensis</name>
    <name type="common">Sitka spruce</name>
    <name type="synonym">Pinus sitchensis</name>
    <dbReference type="NCBI Taxonomy" id="3332"/>
    <lineage>
        <taxon>Eukaryota</taxon>
        <taxon>Viridiplantae</taxon>
        <taxon>Streptophyta</taxon>
        <taxon>Embryophyta</taxon>
        <taxon>Tracheophyta</taxon>
        <taxon>Spermatophyta</taxon>
        <taxon>Pinopsida</taxon>
        <taxon>Pinidae</taxon>
        <taxon>Conifers I</taxon>
        <taxon>Pinales</taxon>
        <taxon>Pinaceae</taxon>
        <taxon>Picea</taxon>
    </lineage>
</organism>
<reference evidence="2" key="1">
    <citation type="journal article" date="2008" name="BMC Genomics">
        <title>A conifer genomics resource of 200,000 spruce (Picea spp.) ESTs and 6,464 high-quality, sequence-finished full-length cDNAs for Sitka spruce (Picea sitchensis).</title>
        <authorList>
            <person name="Ralph S.G."/>
            <person name="Chun H.J."/>
            <person name="Kolosova N."/>
            <person name="Cooper D."/>
            <person name="Oddy C."/>
            <person name="Ritland C.E."/>
            <person name="Kirkpatrick R."/>
            <person name="Moore R."/>
            <person name="Barber S."/>
            <person name="Holt R.A."/>
            <person name="Jones S.J."/>
            <person name="Marra M.A."/>
            <person name="Douglas C.J."/>
            <person name="Ritland K."/>
            <person name="Bohlmann J."/>
        </authorList>
    </citation>
    <scope>NUCLEOTIDE SEQUENCE</scope>
    <source>
        <tissue evidence="2">Bark</tissue>
    </source>
</reference>
<keyword evidence="1" id="KW-0732">Signal</keyword>
<dbReference type="PANTHER" id="PTHR33880:SF19">
    <property type="entry name" value="EXPRESSED PROTEIN"/>
    <property type="match status" value="1"/>
</dbReference>
<dbReference type="EMBL" id="EF084328">
    <property type="protein sequence ID" value="ABK23648.1"/>
    <property type="molecule type" value="mRNA"/>
</dbReference>
<evidence type="ECO:0000256" key="1">
    <source>
        <dbReference type="SAM" id="SignalP"/>
    </source>
</evidence>
<name>A9NSN7_PICSI</name>
<dbReference type="PANTHER" id="PTHR33880">
    <property type="entry name" value="EXPRESSED PROTEIN"/>
    <property type="match status" value="1"/>
</dbReference>
<sequence>MVNMKMSCFLWGVLIVIVLCSAYLGEGKKLETTPTPWPEQFHSVLYINNSGSLQVTDLWYDWSKGRNFNIIQKQLGRKLYDLEWNNGTSFYYYLDKDECKRMHFDVGILRPNWLEGAKYLGMKYVDGFLCNEWEKVDFIWYYEDAITNRPVHWRFFSGMSVHVMTFEVGAVLEDAEWQAPIYCFDKAVAVEDPKEKAKASPVKGYAPLYPYFHKRLLSGFNEHNIFTIDS</sequence>
<proteinExistence type="evidence at transcript level"/>
<feature type="signal peptide" evidence="1">
    <location>
        <begin position="1"/>
        <end position="27"/>
    </location>
</feature>
<evidence type="ECO:0000313" key="2">
    <source>
        <dbReference type="EMBL" id="ABK23648.1"/>
    </source>
</evidence>
<feature type="chain" id="PRO_5002741247" evidence="1">
    <location>
        <begin position="28"/>
        <end position="230"/>
    </location>
</feature>
<accession>A9NSN7</accession>